<accession>A0ABV4BJ11</accession>
<dbReference type="GO" id="GO:0032259">
    <property type="term" value="P:methylation"/>
    <property type="evidence" value="ECO:0007669"/>
    <property type="project" value="UniProtKB-KW"/>
</dbReference>
<dbReference type="Proteomes" id="UP001564408">
    <property type="component" value="Unassembled WGS sequence"/>
</dbReference>
<dbReference type="NCBIfam" id="TIGR03438">
    <property type="entry name" value="egtD_ergothio"/>
    <property type="match status" value="1"/>
</dbReference>
<keyword evidence="1 4" id="KW-0489">Methyltransferase</keyword>
<dbReference type="InterPro" id="IPR035094">
    <property type="entry name" value="EgtD"/>
</dbReference>
<dbReference type="RefSeq" id="WP_369667897.1">
    <property type="nucleotide sequence ID" value="NZ_JBDKXB010000022.1"/>
</dbReference>
<sequence length="317" mass="35778">MAFYDYHPTPADVRSEVLAGLAQPVKRLPPKLFYDQEGSRLFDAITELPEYYPTRTEIGILRRHGAEIAAWLGPDAVLIELGSGSSLKIQTLLAALRPRVYLPVDISRQHLRESAHALAAQFPALAIRAVCADYSVPFELPLEPHWDHLAAFFPGSSIGNFEPADARRLLRQVAERLGDGGRLLIGVDLRKDARILDAAYNDDQGVTATFNLNLLWRINRELDGDFDPHQFRHRAFFNSAASRVEMHLVSQVDQQVEIAGQGFGFARGESIHTENSYKYGIEDFRELARGAGFRPEEVWTDPDRYFSLHGLRVDDRR</sequence>
<name>A0ABV4BJ11_9GAMM</name>
<keyword evidence="5" id="KW-1185">Reference proteome</keyword>
<feature type="domain" description="Histidine-specific methyltransferase SAM-dependent" evidence="3">
    <location>
        <begin position="14"/>
        <end position="312"/>
    </location>
</feature>
<dbReference type="InterPro" id="IPR017804">
    <property type="entry name" value="MeTrfase_EgtD-like"/>
</dbReference>
<dbReference type="EMBL" id="JBDKXB010000022">
    <property type="protein sequence ID" value="MEY6433478.1"/>
    <property type="molecule type" value="Genomic_DNA"/>
</dbReference>
<gene>
    <name evidence="4" type="primary">egtD</name>
    <name evidence="4" type="ORF">ABC977_13815</name>
</gene>
<dbReference type="PANTHER" id="PTHR43397:SF1">
    <property type="entry name" value="ERGOTHIONEINE BIOSYNTHESIS PROTEIN 1"/>
    <property type="match status" value="1"/>
</dbReference>
<dbReference type="Pfam" id="PF10017">
    <property type="entry name" value="Methyltransf_33"/>
    <property type="match status" value="1"/>
</dbReference>
<keyword evidence="2 4" id="KW-0808">Transferase</keyword>
<dbReference type="Gene3D" id="3.40.50.150">
    <property type="entry name" value="Vaccinia Virus protein VP39"/>
    <property type="match status" value="1"/>
</dbReference>
<organism evidence="4 5">
    <name type="scientific">Thioalkalicoccus limnaeus</name>
    <dbReference type="NCBI Taxonomy" id="120681"/>
    <lineage>
        <taxon>Bacteria</taxon>
        <taxon>Pseudomonadati</taxon>
        <taxon>Pseudomonadota</taxon>
        <taxon>Gammaproteobacteria</taxon>
        <taxon>Chromatiales</taxon>
        <taxon>Chromatiaceae</taxon>
        <taxon>Thioalkalicoccus</taxon>
    </lineage>
</organism>
<evidence type="ECO:0000313" key="4">
    <source>
        <dbReference type="EMBL" id="MEY6433478.1"/>
    </source>
</evidence>
<evidence type="ECO:0000259" key="3">
    <source>
        <dbReference type="Pfam" id="PF10017"/>
    </source>
</evidence>
<protein>
    <submittedName>
        <fullName evidence="4">L-histidine N(Alpha)-methyltransferase</fullName>
        <ecNumber evidence="4">2.1.1.44</ecNumber>
    </submittedName>
</protein>
<dbReference type="SUPFAM" id="SSF53335">
    <property type="entry name" value="S-adenosyl-L-methionine-dependent methyltransferases"/>
    <property type="match status" value="1"/>
</dbReference>
<proteinExistence type="predicted"/>
<comment type="caution">
    <text evidence="4">The sequence shown here is derived from an EMBL/GenBank/DDBJ whole genome shotgun (WGS) entry which is preliminary data.</text>
</comment>
<evidence type="ECO:0000256" key="1">
    <source>
        <dbReference type="ARBA" id="ARBA00022603"/>
    </source>
</evidence>
<dbReference type="EC" id="2.1.1.44" evidence="4"/>
<dbReference type="InterPro" id="IPR019257">
    <property type="entry name" value="MeTrfase_dom"/>
</dbReference>
<dbReference type="InterPro" id="IPR029063">
    <property type="entry name" value="SAM-dependent_MTases_sf"/>
</dbReference>
<reference evidence="4 5" key="1">
    <citation type="submission" date="2024-05" db="EMBL/GenBank/DDBJ databases">
        <title>Genome Sequence and Characterization of the New Strain Purple Sulfur Bacterium of Genus Thioalkalicoccus.</title>
        <authorList>
            <person name="Bryantseva I.A."/>
            <person name="Kyndt J.A."/>
            <person name="Imhoff J.F."/>
        </authorList>
    </citation>
    <scope>NUCLEOTIDE SEQUENCE [LARGE SCALE GENOMIC DNA]</scope>
    <source>
        <strain evidence="4 5">Um2</strain>
    </source>
</reference>
<dbReference type="InterPro" id="IPR051128">
    <property type="entry name" value="EgtD_Methyltrsf_superfamily"/>
</dbReference>
<evidence type="ECO:0000313" key="5">
    <source>
        <dbReference type="Proteomes" id="UP001564408"/>
    </source>
</evidence>
<dbReference type="PIRSF" id="PIRSF018005">
    <property type="entry name" value="UCP018005"/>
    <property type="match status" value="1"/>
</dbReference>
<dbReference type="PANTHER" id="PTHR43397">
    <property type="entry name" value="ERGOTHIONEINE BIOSYNTHESIS PROTEIN 1"/>
    <property type="match status" value="1"/>
</dbReference>
<evidence type="ECO:0000256" key="2">
    <source>
        <dbReference type="ARBA" id="ARBA00022679"/>
    </source>
</evidence>
<dbReference type="GO" id="GO:0052706">
    <property type="term" value="F:L-histidine N(alpha)-methyltransferase activity"/>
    <property type="evidence" value="ECO:0007669"/>
    <property type="project" value="UniProtKB-EC"/>
</dbReference>